<dbReference type="PANTHER" id="PTHR43289:SF6">
    <property type="entry name" value="SERINE_THREONINE-PROTEIN KINASE NEKL-3"/>
    <property type="match status" value="1"/>
</dbReference>
<dbReference type="AlphaFoldDB" id="A0A1J7CIF0"/>
<dbReference type="PANTHER" id="PTHR43289">
    <property type="entry name" value="MITOGEN-ACTIVATED PROTEIN KINASE KINASE KINASE 20-RELATED"/>
    <property type="match status" value="1"/>
</dbReference>
<dbReference type="STRING" id="1428644.BIV57_00785"/>
<keyword evidence="3" id="KW-0808">Transferase</keyword>
<dbReference type="Gene3D" id="3.30.200.20">
    <property type="entry name" value="Phosphorylase Kinase, domain 1"/>
    <property type="match status" value="1"/>
</dbReference>
<feature type="domain" description="Protein kinase" evidence="9">
    <location>
        <begin position="13"/>
        <end position="271"/>
    </location>
</feature>
<sequence length="520" mass="55628">MTDQDGPLIGGRYRLLERLGHGGMGTIWRAVDETVRRDVAVKEPRLPENLTPDQRTRFFERMLREARAAAGVANPHVVTLHDVVIHDGRPWLVMELVRGRSLADVLDEGTLSPREAARIGAAVAEALRAVHANGVLHRDIKPGNVLLADDGRVVLTDFGIAQVEGEAPMTETGAVAGSPEYVAPERVNGLRPGPPSDLWSLGVLLYQSVEGWSPFRRSNSMTTMLAVRDETPPPPARAGELAPLITALLQKDPAARPEVGAVLAGLKHVAEPPPAPQLTPPPGAVPPVGPGGTRLDTGGPVPPAAPPKAWHRRPRNRLIGAGLALLVIAGAALAVADPWAGPSGVPSTWVSNDEAAVKMTIPTPSGYRQSSDTSGSAQSLFWDSPAPHKKQSDPTTRISAAYDDQTSDKSSGDAADSTLQSYDSSSFSDMVYTKEHYSLDYKVPFHGQTASVLDYTFRSKNQTRGTDHRIIQFAVLSKDSKTEYEITVSVSGTEDFVNGDAPKAIFDKVIAGLRIPQLTS</sequence>
<dbReference type="RefSeq" id="WP_071654612.1">
    <property type="nucleotide sequence ID" value="NZ_MLCF01000002.1"/>
</dbReference>
<dbReference type="InterPro" id="IPR017441">
    <property type="entry name" value="Protein_kinase_ATP_BS"/>
</dbReference>
<feature type="compositionally biased region" description="Polar residues" evidence="8">
    <location>
        <begin position="362"/>
        <end position="381"/>
    </location>
</feature>
<evidence type="ECO:0000256" key="8">
    <source>
        <dbReference type="SAM" id="MobiDB-lite"/>
    </source>
</evidence>
<feature type="compositionally biased region" description="Pro residues" evidence="8">
    <location>
        <begin position="272"/>
        <end position="289"/>
    </location>
</feature>
<organism evidence="10 11">
    <name type="scientific">Mangrovactinospora gilvigrisea</name>
    <dbReference type="NCBI Taxonomy" id="1428644"/>
    <lineage>
        <taxon>Bacteria</taxon>
        <taxon>Bacillati</taxon>
        <taxon>Actinomycetota</taxon>
        <taxon>Actinomycetes</taxon>
        <taxon>Kitasatosporales</taxon>
        <taxon>Streptomycetaceae</taxon>
        <taxon>Mangrovactinospora</taxon>
    </lineage>
</organism>
<evidence type="ECO:0000259" key="9">
    <source>
        <dbReference type="PROSITE" id="PS50011"/>
    </source>
</evidence>
<keyword evidence="6 7" id="KW-0067">ATP-binding</keyword>
<keyword evidence="5" id="KW-0418">Kinase</keyword>
<dbReference type="EC" id="2.7.11.1" evidence="1"/>
<evidence type="ECO:0000256" key="1">
    <source>
        <dbReference type="ARBA" id="ARBA00012513"/>
    </source>
</evidence>
<evidence type="ECO:0000313" key="10">
    <source>
        <dbReference type="EMBL" id="OIV39410.1"/>
    </source>
</evidence>
<dbReference type="GO" id="GO:0004674">
    <property type="term" value="F:protein serine/threonine kinase activity"/>
    <property type="evidence" value="ECO:0007669"/>
    <property type="project" value="UniProtKB-KW"/>
</dbReference>
<keyword evidence="4 7" id="KW-0547">Nucleotide-binding</keyword>
<proteinExistence type="predicted"/>
<dbReference type="SMART" id="SM00220">
    <property type="entry name" value="S_TKc"/>
    <property type="match status" value="1"/>
</dbReference>
<dbReference type="GO" id="GO:0005524">
    <property type="term" value="F:ATP binding"/>
    <property type="evidence" value="ECO:0007669"/>
    <property type="project" value="UniProtKB-UniRule"/>
</dbReference>
<name>A0A1J7CIF0_9ACTN</name>
<dbReference type="SUPFAM" id="SSF56112">
    <property type="entry name" value="Protein kinase-like (PK-like)"/>
    <property type="match status" value="1"/>
</dbReference>
<evidence type="ECO:0000256" key="4">
    <source>
        <dbReference type="ARBA" id="ARBA00022741"/>
    </source>
</evidence>
<keyword evidence="11" id="KW-1185">Reference proteome</keyword>
<evidence type="ECO:0000256" key="5">
    <source>
        <dbReference type="ARBA" id="ARBA00022777"/>
    </source>
</evidence>
<dbReference type="PROSITE" id="PS00107">
    <property type="entry name" value="PROTEIN_KINASE_ATP"/>
    <property type="match status" value="1"/>
</dbReference>
<keyword evidence="2" id="KW-0723">Serine/threonine-protein kinase</keyword>
<dbReference type="InterPro" id="IPR000719">
    <property type="entry name" value="Prot_kinase_dom"/>
</dbReference>
<comment type="caution">
    <text evidence="10">The sequence shown here is derived from an EMBL/GenBank/DDBJ whole genome shotgun (WGS) entry which is preliminary data.</text>
</comment>
<evidence type="ECO:0000256" key="2">
    <source>
        <dbReference type="ARBA" id="ARBA00022527"/>
    </source>
</evidence>
<dbReference type="Proteomes" id="UP000243342">
    <property type="component" value="Unassembled WGS sequence"/>
</dbReference>
<accession>A0A1J7CIF0</accession>
<evidence type="ECO:0000256" key="6">
    <source>
        <dbReference type="ARBA" id="ARBA00022840"/>
    </source>
</evidence>
<evidence type="ECO:0000256" key="7">
    <source>
        <dbReference type="PROSITE-ProRule" id="PRU10141"/>
    </source>
</evidence>
<evidence type="ECO:0000256" key="3">
    <source>
        <dbReference type="ARBA" id="ARBA00022679"/>
    </source>
</evidence>
<dbReference type="Pfam" id="PF00069">
    <property type="entry name" value="Pkinase"/>
    <property type="match status" value="1"/>
</dbReference>
<dbReference type="CDD" id="cd14014">
    <property type="entry name" value="STKc_PknB_like"/>
    <property type="match status" value="1"/>
</dbReference>
<dbReference type="InterPro" id="IPR008271">
    <property type="entry name" value="Ser/Thr_kinase_AS"/>
</dbReference>
<dbReference type="PROSITE" id="PS50011">
    <property type="entry name" value="PROTEIN_KINASE_DOM"/>
    <property type="match status" value="1"/>
</dbReference>
<dbReference type="PROSITE" id="PS00108">
    <property type="entry name" value="PROTEIN_KINASE_ST"/>
    <property type="match status" value="1"/>
</dbReference>
<feature type="region of interest" description="Disordered" evidence="8">
    <location>
        <begin position="362"/>
        <end position="421"/>
    </location>
</feature>
<protein>
    <recommendedName>
        <fullName evidence="1">non-specific serine/threonine protein kinase</fullName>
        <ecNumber evidence="1">2.7.11.1</ecNumber>
    </recommendedName>
</protein>
<feature type="region of interest" description="Disordered" evidence="8">
    <location>
        <begin position="272"/>
        <end position="311"/>
    </location>
</feature>
<gene>
    <name evidence="10" type="ORF">BIV57_00785</name>
</gene>
<feature type="binding site" evidence="7">
    <location>
        <position position="42"/>
    </location>
    <ligand>
        <name>ATP</name>
        <dbReference type="ChEBI" id="CHEBI:30616"/>
    </ligand>
</feature>
<evidence type="ECO:0000313" key="11">
    <source>
        <dbReference type="Proteomes" id="UP000243342"/>
    </source>
</evidence>
<dbReference type="Gene3D" id="1.10.510.10">
    <property type="entry name" value="Transferase(Phosphotransferase) domain 1"/>
    <property type="match status" value="1"/>
</dbReference>
<dbReference type="InterPro" id="IPR011009">
    <property type="entry name" value="Kinase-like_dom_sf"/>
</dbReference>
<dbReference type="EMBL" id="MLCF01000002">
    <property type="protein sequence ID" value="OIV39410.1"/>
    <property type="molecule type" value="Genomic_DNA"/>
</dbReference>
<reference evidence="10 11" key="1">
    <citation type="submission" date="2016-10" db="EMBL/GenBank/DDBJ databases">
        <title>Genome sequence of Streptomyces gilvigriseus MUSC 26.</title>
        <authorList>
            <person name="Lee L.-H."/>
            <person name="Ser H.-L."/>
        </authorList>
    </citation>
    <scope>NUCLEOTIDE SEQUENCE [LARGE SCALE GENOMIC DNA]</scope>
    <source>
        <strain evidence="10 11">MUSC 26</strain>
    </source>
</reference>